<gene>
    <name evidence="4" type="ORF">NCTC11535_01989</name>
</gene>
<comment type="caution">
    <text evidence="4">The sequence shown here is derived from an EMBL/GenBank/DDBJ whole genome shotgun (WGS) entry which is preliminary data.</text>
</comment>
<proteinExistence type="predicted"/>
<organism evidence="4 5">
    <name type="scientific">Actinomyces bovis</name>
    <dbReference type="NCBI Taxonomy" id="1658"/>
    <lineage>
        <taxon>Bacteria</taxon>
        <taxon>Bacillati</taxon>
        <taxon>Actinomycetota</taxon>
        <taxon>Actinomycetes</taxon>
        <taxon>Actinomycetales</taxon>
        <taxon>Actinomycetaceae</taxon>
        <taxon>Actinomyces</taxon>
    </lineage>
</organism>
<reference evidence="4 5" key="1">
    <citation type="submission" date="2018-06" db="EMBL/GenBank/DDBJ databases">
        <authorList>
            <consortium name="Pathogen Informatics"/>
            <person name="Doyle S."/>
        </authorList>
    </citation>
    <scope>NUCLEOTIDE SEQUENCE [LARGE SCALE GENOMIC DNA]</scope>
    <source>
        <strain evidence="4 5">NCTC11535</strain>
    </source>
</reference>
<dbReference type="PANTHER" id="PTHR43566">
    <property type="entry name" value="CONSERVED PROTEIN"/>
    <property type="match status" value="1"/>
</dbReference>
<evidence type="ECO:0000313" key="4">
    <source>
        <dbReference type="EMBL" id="SPT54276.1"/>
    </source>
</evidence>
<dbReference type="PANTHER" id="PTHR43566:SF2">
    <property type="entry name" value="DUF4143 DOMAIN-CONTAINING PROTEIN"/>
    <property type="match status" value="1"/>
</dbReference>
<feature type="region of interest" description="Disordered" evidence="1">
    <location>
        <begin position="29"/>
        <end position="66"/>
    </location>
</feature>
<sequence>MAEYLPRVIDGKLNTALQTSGAVVVKGARATGKTRSARQQATSELDLDRASSRATLARQQPSTALEGETPRLLDEWQLVPALWNEVRRAVDDRRSPGQFILTGSAAPNDDAARHPGAGRFTTVTMRTMTLAETGHSNGAISLGSLLNGHLDAIVEAEVSFSDVVERVVNGGWPGWFDQSAATCRARAHAYLEEIAEHDLPTVGGSRRDPRRFRAYLRALAALESQPASFAALTRRMQDEFSAAVGPTSAQTMHDVAERMFLVEDQPAWSPRLRSRQAAAQAPTRHLADPSLAASLLDAGVDRLLAEPETLGFLFESQVVHDLRVYAQSLGTRGVFHYRDTKGRDEIDVVIEAQGGNWIGLEVKLGAAQVDAAAANLLRVAAKIERPAAALAVVTPTGIAHRREDGVMVVPLSVLGV</sequence>
<dbReference type="RefSeq" id="WP_111837169.1">
    <property type="nucleotide sequence ID" value="NZ_UAPQ01000010.1"/>
</dbReference>
<keyword evidence="5" id="KW-1185">Reference proteome</keyword>
<dbReference type="Pfam" id="PF13635">
    <property type="entry name" value="DUF4143"/>
    <property type="match status" value="1"/>
</dbReference>
<feature type="domain" description="AAA" evidence="2">
    <location>
        <begin position="21"/>
        <end position="132"/>
    </location>
</feature>
<feature type="domain" description="DUF4143" evidence="3">
    <location>
        <begin position="197"/>
        <end position="364"/>
    </location>
</feature>
<evidence type="ECO:0000256" key="1">
    <source>
        <dbReference type="SAM" id="MobiDB-lite"/>
    </source>
</evidence>
<feature type="compositionally biased region" description="Polar residues" evidence="1">
    <location>
        <begin position="33"/>
        <end position="43"/>
    </location>
</feature>
<dbReference type="Pfam" id="PF13173">
    <property type="entry name" value="AAA_14"/>
    <property type="match status" value="1"/>
</dbReference>
<evidence type="ECO:0000259" key="2">
    <source>
        <dbReference type="Pfam" id="PF13173"/>
    </source>
</evidence>
<evidence type="ECO:0000313" key="5">
    <source>
        <dbReference type="Proteomes" id="UP000250006"/>
    </source>
</evidence>
<feature type="compositionally biased region" description="Polar residues" evidence="1">
    <location>
        <begin position="52"/>
        <end position="63"/>
    </location>
</feature>
<dbReference type="InterPro" id="IPR025420">
    <property type="entry name" value="DUF4143"/>
</dbReference>
<evidence type="ECO:0000259" key="3">
    <source>
        <dbReference type="Pfam" id="PF13635"/>
    </source>
</evidence>
<dbReference type="Proteomes" id="UP000250006">
    <property type="component" value="Unassembled WGS sequence"/>
</dbReference>
<evidence type="ECO:0008006" key="6">
    <source>
        <dbReference type="Google" id="ProtNLM"/>
    </source>
</evidence>
<protein>
    <recommendedName>
        <fullName evidence="6">DUF4143 domain-containing protein</fullName>
    </recommendedName>
</protein>
<name>A0ABY1VRI4_9ACTO</name>
<accession>A0ABY1VRI4</accession>
<dbReference type="EMBL" id="UAPQ01000010">
    <property type="protein sequence ID" value="SPT54276.1"/>
    <property type="molecule type" value="Genomic_DNA"/>
</dbReference>
<dbReference type="InterPro" id="IPR041682">
    <property type="entry name" value="AAA_14"/>
</dbReference>